<feature type="compositionally biased region" description="Polar residues" evidence="1">
    <location>
        <begin position="168"/>
        <end position="179"/>
    </location>
</feature>
<dbReference type="RefSeq" id="WP_006558952.1">
    <property type="nucleotide sequence ID" value="NZ_BABS01000056.1"/>
</dbReference>
<dbReference type="Proteomes" id="UP000004319">
    <property type="component" value="Unassembled WGS sequence"/>
</dbReference>
<sequence>MSETVLDELVIRLGLDTSSLQSDARQAVGVLDTLTQKTQTATSQSKKASKQAASSFSQTRKEALGLLGVLSGGRGLASLLRQMQGASQKTTLSGSSQQGGGAGQSSRSGFARGINRFSHAPQTIPAPASSRTGRPKGPLLPLQRMQQQPSAFFTATPLSGLERHTPVQAPSNPSQQAPSLLSPHDRPLSTTSAVVRPASLSSRVSFQHTTVLTQTASVSDRQHNGFLPTKSLTEAVHSAVSAAMAPYRPQSQRAPRPLFTASSVIRQENPKSRGARQDASSPLSFNRKQNQVSSIPNAAGLMPSTTKQQTDWRRRQPPSNGISPNSVRGLSYSNAASPFETFGKNHRPLSGKSPSSRTNHLYRHQNHTLAIPHVPMVPSVPEQQLSAQARRQFSRLEPSSSSRAIFLPEPNARFAPASSLLKNNMLHQGVFLSSDALKLMQPFLPGSPMLRAASGAAASVPAPQAPVQNTTHIGSVTISVPSGNPQKIAQALRGLGGGDSHTLTSLATYGAV</sequence>
<gene>
    <name evidence="2" type="ORF">ATPR_1933</name>
</gene>
<accession>F7VEY4</accession>
<proteinExistence type="predicted"/>
<evidence type="ECO:0000313" key="3">
    <source>
        <dbReference type="Proteomes" id="UP000004319"/>
    </source>
</evidence>
<feature type="region of interest" description="Disordered" evidence="1">
    <location>
        <begin position="87"/>
        <end position="147"/>
    </location>
</feature>
<comment type="caution">
    <text evidence="2">The sequence shown here is derived from an EMBL/GenBank/DDBJ whole genome shotgun (WGS) entry which is preliminary data.</text>
</comment>
<reference evidence="2 3" key="1">
    <citation type="journal article" date="2011" name="Biochem. Biophys. Res. Commun.">
        <title>Increased number of Arginine-based salt bridges contributes to the thermotolerance of thermotolerant acetic acid bacteria, Acetobacter tropicalis SKU1100.</title>
        <authorList>
            <person name="Matsutani M."/>
            <person name="Hirakawa H."/>
            <person name="Nishikura M."/>
            <person name="Soemphol W."/>
            <person name="Ali I.A.I."/>
            <person name="Yakushi T."/>
            <person name="Matsushita K."/>
        </authorList>
    </citation>
    <scope>NUCLEOTIDE SEQUENCE [LARGE SCALE GENOMIC DNA]</scope>
    <source>
        <strain evidence="2 3">NBRC 101654</strain>
    </source>
</reference>
<feature type="compositionally biased region" description="Low complexity" evidence="1">
    <location>
        <begin position="104"/>
        <end position="113"/>
    </location>
</feature>
<dbReference type="EMBL" id="BABS01000056">
    <property type="protein sequence ID" value="GAA08929.1"/>
    <property type="molecule type" value="Genomic_DNA"/>
</dbReference>
<name>F7VEY4_9PROT</name>
<protein>
    <submittedName>
        <fullName evidence="2">Proteophosphoglycan ppg4</fullName>
    </submittedName>
</protein>
<feature type="compositionally biased region" description="Polar residues" evidence="1">
    <location>
        <begin position="278"/>
        <end position="296"/>
    </location>
</feature>
<dbReference type="AlphaFoldDB" id="F7VEY4"/>
<feature type="compositionally biased region" description="Polar residues" evidence="1">
    <location>
        <begin position="317"/>
        <end position="336"/>
    </location>
</feature>
<feature type="region of interest" description="Disordered" evidence="1">
    <location>
        <begin position="162"/>
        <end position="189"/>
    </location>
</feature>
<organism evidence="2 3">
    <name type="scientific">Acetobacter tropicalis NBRC 101654</name>
    <dbReference type="NCBI Taxonomy" id="749388"/>
    <lineage>
        <taxon>Bacteria</taxon>
        <taxon>Pseudomonadati</taxon>
        <taxon>Pseudomonadota</taxon>
        <taxon>Alphaproteobacteria</taxon>
        <taxon>Acetobacterales</taxon>
        <taxon>Acetobacteraceae</taxon>
        <taxon>Acetobacter</taxon>
    </lineage>
</organism>
<feature type="region of interest" description="Disordered" evidence="1">
    <location>
        <begin position="246"/>
        <end position="359"/>
    </location>
</feature>
<evidence type="ECO:0000256" key="1">
    <source>
        <dbReference type="SAM" id="MobiDB-lite"/>
    </source>
</evidence>
<evidence type="ECO:0000313" key="2">
    <source>
        <dbReference type="EMBL" id="GAA08929.1"/>
    </source>
</evidence>